<comment type="caution">
    <text evidence="2">The sequence shown here is derived from an EMBL/GenBank/DDBJ whole genome shotgun (WGS) entry which is preliminary data.</text>
</comment>
<dbReference type="PRINTS" id="PR00111">
    <property type="entry name" value="ABHYDROLASE"/>
</dbReference>
<dbReference type="GO" id="GO:0047372">
    <property type="term" value="F:monoacylglycerol lipase activity"/>
    <property type="evidence" value="ECO:0007669"/>
    <property type="project" value="TreeGrafter"/>
</dbReference>
<dbReference type="PANTHER" id="PTHR43798">
    <property type="entry name" value="MONOACYLGLYCEROL LIPASE"/>
    <property type="match status" value="1"/>
</dbReference>
<dbReference type="EMBL" id="PJQM01001713">
    <property type="protein sequence ID" value="RCI01678.1"/>
    <property type="molecule type" value="Genomic_DNA"/>
</dbReference>
<dbReference type="OrthoDB" id="408373at2759"/>
<dbReference type="InterPro" id="IPR029058">
    <property type="entry name" value="AB_hydrolase_fold"/>
</dbReference>
<dbReference type="GO" id="GO:0046464">
    <property type="term" value="P:acylglycerol catabolic process"/>
    <property type="evidence" value="ECO:0007669"/>
    <property type="project" value="TreeGrafter"/>
</dbReference>
<dbReference type="GO" id="GO:0016020">
    <property type="term" value="C:membrane"/>
    <property type="evidence" value="ECO:0007669"/>
    <property type="project" value="TreeGrafter"/>
</dbReference>
<dbReference type="PANTHER" id="PTHR43798:SF33">
    <property type="entry name" value="HYDROLASE, PUTATIVE (AFU_ORTHOLOGUE AFUA_2G14860)-RELATED"/>
    <property type="match status" value="1"/>
</dbReference>
<evidence type="ECO:0000313" key="3">
    <source>
        <dbReference type="Proteomes" id="UP000253551"/>
    </source>
</evidence>
<evidence type="ECO:0000259" key="1">
    <source>
        <dbReference type="Pfam" id="PF00561"/>
    </source>
</evidence>
<proteinExistence type="predicted"/>
<protein>
    <recommendedName>
        <fullName evidence="1">AB hydrolase-1 domain-containing protein</fullName>
    </recommendedName>
</protein>
<dbReference type="Proteomes" id="UP000253551">
    <property type="component" value="Unassembled WGS sequence"/>
</dbReference>
<gene>
    <name evidence="2" type="ORF">CU098_011292</name>
</gene>
<reference evidence="2 3" key="1">
    <citation type="journal article" date="2018" name="G3 (Bethesda)">
        <title>Phylogenetic and Phylogenomic Definition of Rhizopus Species.</title>
        <authorList>
            <person name="Gryganskyi A.P."/>
            <person name="Golan J."/>
            <person name="Dolatabadi S."/>
            <person name="Mondo S."/>
            <person name="Robb S."/>
            <person name="Idnurm A."/>
            <person name="Muszewska A."/>
            <person name="Steczkiewicz K."/>
            <person name="Masonjones S."/>
            <person name="Liao H.L."/>
            <person name="Gajdeczka M.T."/>
            <person name="Anike F."/>
            <person name="Vuek A."/>
            <person name="Anishchenko I.M."/>
            <person name="Voigt K."/>
            <person name="de Hoog G.S."/>
            <person name="Smith M.E."/>
            <person name="Heitman J."/>
            <person name="Vilgalys R."/>
            <person name="Stajich J.E."/>
        </authorList>
    </citation>
    <scope>NUCLEOTIDE SEQUENCE [LARGE SCALE GENOMIC DNA]</scope>
    <source>
        <strain evidence="2 3">LSU 92-RS-03</strain>
    </source>
</reference>
<organism evidence="2 3">
    <name type="scientific">Rhizopus stolonifer</name>
    <name type="common">Rhizopus nigricans</name>
    <dbReference type="NCBI Taxonomy" id="4846"/>
    <lineage>
        <taxon>Eukaryota</taxon>
        <taxon>Fungi</taxon>
        <taxon>Fungi incertae sedis</taxon>
        <taxon>Mucoromycota</taxon>
        <taxon>Mucoromycotina</taxon>
        <taxon>Mucoromycetes</taxon>
        <taxon>Mucorales</taxon>
        <taxon>Mucorineae</taxon>
        <taxon>Rhizopodaceae</taxon>
        <taxon>Rhizopus</taxon>
    </lineage>
</organism>
<dbReference type="AlphaFoldDB" id="A0A367KHM5"/>
<sequence>MSNILEVMEGSTAKDGTRFEKIIREAIDQQTVSMLSYFEKTTKPSAHKKRIQREAKEKARFAAYEKIANTPVTTLGSLAEKPSEIHSPRFYPNGTFLSLPSGTMHYWLFGDENGRRVVLIHGISSGAPCYDKLARELADNGHRVLVYDLWGRGFSDTPHAIYDDSLYTSQLVSLLHKVGWEKTDVVGVSLGGGIATSFTAFYPEMVQKLVLIAPTGLMELEDMPMSSKLARLPIVSHLLINQPLVKPLVTLGIQRFANSVRLPNPYAEEGANEVSERIYKIVKHQFINHPGFFKAFLRTVMDFPFTGLKERYDKVGEIKGPGSVLVVWGDQDKIVPFQNHVKLSASLPRAKLSVFKNHGHDLLISSWKSVNTEIRSFLSF</sequence>
<name>A0A367KHM5_RHIST</name>
<dbReference type="STRING" id="4846.A0A367KHM5"/>
<dbReference type="InterPro" id="IPR000073">
    <property type="entry name" value="AB_hydrolase_1"/>
</dbReference>
<evidence type="ECO:0000313" key="2">
    <source>
        <dbReference type="EMBL" id="RCI01678.1"/>
    </source>
</evidence>
<dbReference type="Gene3D" id="3.40.50.1820">
    <property type="entry name" value="alpha/beta hydrolase"/>
    <property type="match status" value="1"/>
</dbReference>
<dbReference type="SUPFAM" id="SSF53474">
    <property type="entry name" value="alpha/beta-Hydrolases"/>
    <property type="match status" value="1"/>
</dbReference>
<keyword evidence="3" id="KW-1185">Reference proteome</keyword>
<dbReference type="InterPro" id="IPR050266">
    <property type="entry name" value="AB_hydrolase_sf"/>
</dbReference>
<accession>A0A367KHM5</accession>
<feature type="domain" description="AB hydrolase-1" evidence="1">
    <location>
        <begin position="117"/>
        <end position="364"/>
    </location>
</feature>
<dbReference type="Pfam" id="PF00561">
    <property type="entry name" value="Abhydrolase_1"/>
    <property type="match status" value="1"/>
</dbReference>